<keyword evidence="1" id="KW-0812">Transmembrane</keyword>
<keyword evidence="3" id="KW-1185">Reference proteome</keyword>
<organism evidence="2 3">
    <name type="scientific">Litorihabitans aurantiacus</name>
    <dbReference type="NCBI Taxonomy" id="1930061"/>
    <lineage>
        <taxon>Bacteria</taxon>
        <taxon>Bacillati</taxon>
        <taxon>Actinomycetota</taxon>
        <taxon>Actinomycetes</taxon>
        <taxon>Micrococcales</taxon>
        <taxon>Beutenbergiaceae</taxon>
        <taxon>Litorihabitans</taxon>
    </lineage>
</organism>
<gene>
    <name evidence="2" type="ORF">GCM10025875_23470</name>
</gene>
<evidence type="ECO:0000313" key="2">
    <source>
        <dbReference type="EMBL" id="GMA32355.1"/>
    </source>
</evidence>
<evidence type="ECO:0000256" key="1">
    <source>
        <dbReference type="SAM" id="Phobius"/>
    </source>
</evidence>
<name>A0AA37XFK6_9MICO</name>
<comment type="caution">
    <text evidence="2">The sequence shown here is derived from an EMBL/GenBank/DDBJ whole genome shotgun (WGS) entry which is preliminary data.</text>
</comment>
<dbReference type="Pfam" id="PF05108">
    <property type="entry name" value="T7SS_ESX1_EccB"/>
    <property type="match status" value="1"/>
</dbReference>
<dbReference type="InterPro" id="IPR044857">
    <property type="entry name" value="T7SS_EccB_R1"/>
</dbReference>
<dbReference type="GO" id="GO:0005576">
    <property type="term" value="C:extracellular region"/>
    <property type="evidence" value="ECO:0007669"/>
    <property type="project" value="TreeGrafter"/>
</dbReference>
<reference evidence="2" key="1">
    <citation type="journal article" date="2014" name="Int. J. Syst. Evol. Microbiol.">
        <title>Complete genome sequence of Corynebacterium casei LMG S-19264T (=DSM 44701T), isolated from a smear-ripened cheese.</title>
        <authorList>
            <consortium name="US DOE Joint Genome Institute (JGI-PGF)"/>
            <person name="Walter F."/>
            <person name="Albersmeier A."/>
            <person name="Kalinowski J."/>
            <person name="Ruckert C."/>
        </authorList>
    </citation>
    <scope>NUCLEOTIDE SEQUENCE</scope>
    <source>
        <strain evidence="2">NBRC 112290</strain>
    </source>
</reference>
<feature type="transmembrane region" description="Helical" evidence="1">
    <location>
        <begin position="41"/>
        <end position="61"/>
    </location>
</feature>
<dbReference type="EMBL" id="BSUM01000001">
    <property type="protein sequence ID" value="GMA32355.1"/>
    <property type="molecule type" value="Genomic_DNA"/>
</dbReference>
<proteinExistence type="predicted"/>
<sequence>MASKKELVEAQSFSRRRLLTAFVSGAPGGRELEPTSPVRGVVAGVVIAVLVVVGGLVSGLLGRGLPDGWENGSIMVVRDNAARYVTDDGRLVPVINMASARLLVPADAPIHTVGANLVADVEVLPPAGIVGAPDNLPEPGRLVEDGWTACLAQDGGTRTRIAAPVAADGAPAATPDAAVPDAAPPVAGLVIVGGELHLVQGMRSYLVAESPQSAGIVRELGFTPESPRPALQEWLALLTPGTALQPFVPEGLGTTPAGALGQVPEVSVGTVVQRQGTGQEYVALADGRLARLDPFTAAIYRTGAGGGVEVSVSANDLAGVEEVPADQSPFPADWPTQIAPVVGSDEATCAQLDVAGFGSQVVAGDVAPTAGVDVDAGGGALALFAAEADTTSGPVRFVDENGFAYAIESAGANTREEAVARLFPATGDAAAAPVTVPYAWGDLFVSGPTLSIDAAERSRTEVPAPAEAAAGEGS</sequence>
<dbReference type="RefSeq" id="WP_284251059.1">
    <property type="nucleotide sequence ID" value="NZ_BSUM01000001.1"/>
</dbReference>
<dbReference type="Proteomes" id="UP001157161">
    <property type="component" value="Unassembled WGS sequence"/>
</dbReference>
<dbReference type="AlphaFoldDB" id="A0AA37XFK6"/>
<evidence type="ECO:0000313" key="3">
    <source>
        <dbReference type="Proteomes" id="UP001157161"/>
    </source>
</evidence>
<dbReference type="Gene3D" id="3.30.2390.20">
    <property type="entry name" value="Type VII secretion system EccB, repeat 1 domain"/>
    <property type="match status" value="1"/>
</dbReference>
<reference evidence="2" key="2">
    <citation type="submission" date="2023-02" db="EMBL/GenBank/DDBJ databases">
        <authorList>
            <person name="Sun Q."/>
            <person name="Mori K."/>
        </authorList>
    </citation>
    <scope>NUCLEOTIDE SEQUENCE</scope>
    <source>
        <strain evidence="2">NBRC 112290</strain>
    </source>
</reference>
<dbReference type="PANTHER" id="PTHR40765">
    <property type="entry name" value="ESX-2 SECRETION SYSTEM ATPASE ECCB2"/>
    <property type="match status" value="1"/>
</dbReference>
<dbReference type="PANTHER" id="PTHR40765:SF2">
    <property type="entry name" value="ESX-2 SECRETION SYSTEM ATPASE ECCB2"/>
    <property type="match status" value="1"/>
</dbReference>
<accession>A0AA37XFK6</accession>
<dbReference type="InterPro" id="IPR007795">
    <property type="entry name" value="T7SS_EccB"/>
</dbReference>
<keyword evidence="1" id="KW-1133">Transmembrane helix</keyword>
<protein>
    <submittedName>
        <fullName evidence="2">Type VII secretion protein EccB</fullName>
    </submittedName>
</protein>
<keyword evidence="1" id="KW-0472">Membrane</keyword>